<keyword evidence="3" id="KW-1185">Reference proteome</keyword>
<sequence>MTNLITKALRVKTNYIIICNNPSDKKNFDLCLRYINGIVNILSKHEKIMVIGNSNTAEIVSNFTNDTEKLLSGIKLISYKASSVIGIYPWAKKEEKNLKSALEIAFANIDSTRENVVMVITDELSKDDKQSKDLITSMTTKGIKFYNIGVGISKENMDEFFVQQRNYIFQNYLEFSDKIKELVPQTIHNPIGFSVSPTKNSIQKSSKDFSITFSIFSKINKPFLPNGVIINFEENEYYFPYKVENEVSFDRNPCELQVILKVKDNCDMNEFPNFIKFNMEVNKIKYNYKLSIPFFWLSEDYVTDFPINIYVDGVIGHGKSSVLNLLFNLFTTGKIDYTFFYSSKQTGHTTKGIHFNPIHQILEIKNKMDKIQMYEEIINKIKINLVDKAGITSSNNLLDYSLAVEGKYHPGDYIKENCPMEMYKCHAVIFVCSMNIVSNYNEVQLIKKKINECSNNIQPILVVTHSDHHSEKDQLRIKKEIMEKLPVQGDNIFYVVPYINDITVRNSSKDSVGWRILKKALDISKATLKQEIKKNSFLLPDQNSQESSSISSPIQSNVTSPDKAANEKPQNIFTISVDRGGVCNNFKVARNTKIGEFYETVSKNLNITSKFSILDSDKCCFDLNLTFNDLINENQTNLFIKEFD</sequence>
<evidence type="ECO:0000256" key="1">
    <source>
        <dbReference type="SAM" id="MobiDB-lite"/>
    </source>
</evidence>
<dbReference type="KEGG" id="dpp:DICPUDRAFT_79848"/>
<dbReference type="OMA" id="CEMERIC"/>
<dbReference type="InterPro" id="IPR036465">
    <property type="entry name" value="vWFA_dom_sf"/>
</dbReference>
<accession>F0ZNT3</accession>
<evidence type="ECO:0000313" key="2">
    <source>
        <dbReference type="EMBL" id="EGC34393.1"/>
    </source>
</evidence>
<dbReference type="OrthoDB" id="25620at2759"/>
<dbReference type="Proteomes" id="UP000001064">
    <property type="component" value="Unassembled WGS sequence"/>
</dbReference>
<proteinExistence type="predicted"/>
<organism evidence="2 3">
    <name type="scientific">Dictyostelium purpureum</name>
    <name type="common">Slime mold</name>
    <dbReference type="NCBI Taxonomy" id="5786"/>
    <lineage>
        <taxon>Eukaryota</taxon>
        <taxon>Amoebozoa</taxon>
        <taxon>Evosea</taxon>
        <taxon>Eumycetozoa</taxon>
        <taxon>Dictyostelia</taxon>
        <taxon>Dictyosteliales</taxon>
        <taxon>Dictyosteliaceae</taxon>
        <taxon>Dictyostelium</taxon>
    </lineage>
</organism>
<feature type="compositionally biased region" description="Low complexity" evidence="1">
    <location>
        <begin position="544"/>
        <end position="556"/>
    </location>
</feature>
<evidence type="ECO:0000313" key="3">
    <source>
        <dbReference type="Proteomes" id="UP000001064"/>
    </source>
</evidence>
<dbReference type="SUPFAM" id="SSF53300">
    <property type="entry name" value="vWA-like"/>
    <property type="match status" value="1"/>
</dbReference>
<reference evidence="3" key="1">
    <citation type="journal article" date="2011" name="Genome Biol.">
        <title>Comparative genomics of the social amoebae Dictyostelium discoideum and Dictyostelium purpureum.</title>
        <authorList>
            <consortium name="US DOE Joint Genome Institute (JGI-PGF)"/>
            <person name="Sucgang R."/>
            <person name="Kuo A."/>
            <person name="Tian X."/>
            <person name="Salerno W."/>
            <person name="Parikh A."/>
            <person name="Feasley C.L."/>
            <person name="Dalin E."/>
            <person name="Tu H."/>
            <person name="Huang E."/>
            <person name="Barry K."/>
            <person name="Lindquist E."/>
            <person name="Shapiro H."/>
            <person name="Bruce D."/>
            <person name="Schmutz J."/>
            <person name="Salamov A."/>
            <person name="Fey P."/>
            <person name="Gaudet P."/>
            <person name="Anjard C."/>
            <person name="Babu M.M."/>
            <person name="Basu S."/>
            <person name="Bushmanova Y."/>
            <person name="van der Wel H."/>
            <person name="Katoh-Kurasawa M."/>
            <person name="Dinh C."/>
            <person name="Coutinho P.M."/>
            <person name="Saito T."/>
            <person name="Elias M."/>
            <person name="Schaap P."/>
            <person name="Kay R.R."/>
            <person name="Henrissat B."/>
            <person name="Eichinger L."/>
            <person name="Rivero F."/>
            <person name="Putnam N.H."/>
            <person name="West C.M."/>
            <person name="Loomis W.F."/>
            <person name="Chisholm R.L."/>
            <person name="Shaulsky G."/>
            <person name="Strassmann J.E."/>
            <person name="Queller D.C."/>
            <person name="Kuspa A."/>
            <person name="Grigoriev I.V."/>
        </authorList>
    </citation>
    <scope>NUCLEOTIDE SEQUENCE [LARGE SCALE GENOMIC DNA]</scope>
    <source>
        <strain evidence="3">QSDP1</strain>
    </source>
</reference>
<dbReference type="CDD" id="cd00882">
    <property type="entry name" value="Ras_like_GTPase"/>
    <property type="match status" value="1"/>
</dbReference>
<dbReference type="SUPFAM" id="SSF52540">
    <property type="entry name" value="P-loop containing nucleoside triphosphate hydrolases"/>
    <property type="match status" value="1"/>
</dbReference>
<dbReference type="AlphaFoldDB" id="F0ZNT3"/>
<dbReference type="Gene3D" id="3.40.50.410">
    <property type="entry name" value="von Willebrand factor, type A domain"/>
    <property type="match status" value="1"/>
</dbReference>
<dbReference type="FunCoup" id="F0ZNT3">
    <property type="interactions" value="932"/>
</dbReference>
<dbReference type="GeneID" id="10499918"/>
<gene>
    <name evidence="2" type="ORF">DICPUDRAFT_79848</name>
</gene>
<dbReference type="RefSeq" id="XP_003289067.1">
    <property type="nucleotide sequence ID" value="XM_003289019.1"/>
</dbReference>
<dbReference type="InParanoid" id="F0ZNT3"/>
<feature type="region of interest" description="Disordered" evidence="1">
    <location>
        <begin position="541"/>
        <end position="565"/>
    </location>
</feature>
<dbReference type="Gene3D" id="3.40.50.300">
    <property type="entry name" value="P-loop containing nucleotide triphosphate hydrolases"/>
    <property type="match status" value="1"/>
</dbReference>
<name>F0ZNT3_DICPU</name>
<dbReference type="EMBL" id="GL871099">
    <property type="protein sequence ID" value="EGC34393.1"/>
    <property type="molecule type" value="Genomic_DNA"/>
</dbReference>
<dbReference type="VEuPathDB" id="AmoebaDB:DICPUDRAFT_79848"/>
<protein>
    <submittedName>
        <fullName evidence="2">Uncharacterized protein</fullName>
    </submittedName>
</protein>
<dbReference type="InterPro" id="IPR027417">
    <property type="entry name" value="P-loop_NTPase"/>
</dbReference>